<dbReference type="EMBL" id="CP000089">
    <property type="protein sequence ID" value="AAZ48633.1"/>
    <property type="molecule type" value="Genomic_DNA"/>
</dbReference>
<dbReference type="CDD" id="cd12835">
    <property type="entry name" value="EcCorA-like_1"/>
    <property type="match status" value="1"/>
</dbReference>
<dbReference type="InterPro" id="IPR050829">
    <property type="entry name" value="CorA_MIT"/>
</dbReference>
<dbReference type="KEGG" id="dar:Daro_3905"/>
<dbReference type="InterPro" id="IPR045861">
    <property type="entry name" value="CorA_cytoplasmic_dom"/>
</dbReference>
<dbReference type="OrthoDB" id="9803416at2"/>
<dbReference type="eggNOG" id="COG2239">
    <property type="taxonomic scope" value="Bacteria"/>
</dbReference>
<evidence type="ECO:0000256" key="5">
    <source>
        <dbReference type="ARBA" id="ARBA00023136"/>
    </source>
</evidence>
<evidence type="ECO:0000256" key="1">
    <source>
        <dbReference type="ARBA" id="ARBA00004141"/>
    </source>
</evidence>
<evidence type="ECO:0000256" key="2">
    <source>
        <dbReference type="ARBA" id="ARBA00009765"/>
    </source>
</evidence>
<evidence type="ECO:0000313" key="7">
    <source>
        <dbReference type="EMBL" id="AAZ48633.1"/>
    </source>
</evidence>
<keyword evidence="4 6" id="KW-1133">Transmembrane helix</keyword>
<dbReference type="Pfam" id="PF01544">
    <property type="entry name" value="CorA"/>
    <property type="match status" value="1"/>
</dbReference>
<feature type="transmembrane region" description="Helical" evidence="6">
    <location>
        <begin position="412"/>
        <end position="433"/>
    </location>
</feature>
<evidence type="ECO:0000256" key="4">
    <source>
        <dbReference type="ARBA" id="ARBA00022989"/>
    </source>
</evidence>
<dbReference type="SUPFAM" id="SSF144083">
    <property type="entry name" value="Magnesium transport protein CorA, transmembrane region"/>
    <property type="match status" value="1"/>
</dbReference>
<dbReference type="InterPro" id="IPR002523">
    <property type="entry name" value="MgTranspt_CorA/ZnTranspt_ZntB"/>
</dbReference>
<dbReference type="Gene3D" id="1.20.58.340">
    <property type="entry name" value="Magnesium transport protein CorA, transmembrane region"/>
    <property type="match status" value="1"/>
</dbReference>
<dbReference type="eggNOG" id="COG0598">
    <property type="taxonomic scope" value="Bacteria"/>
</dbReference>
<evidence type="ECO:0000256" key="6">
    <source>
        <dbReference type="SAM" id="Phobius"/>
    </source>
</evidence>
<dbReference type="SUPFAM" id="SSF158791">
    <property type="entry name" value="MgtE N-terminal domain-like"/>
    <property type="match status" value="1"/>
</dbReference>
<gene>
    <name evidence="7" type="ordered locus">Daro_3905</name>
</gene>
<dbReference type="InterPro" id="IPR045863">
    <property type="entry name" value="CorA_TM1_TM2"/>
</dbReference>
<dbReference type="SUPFAM" id="SSF143865">
    <property type="entry name" value="CorA soluble domain-like"/>
    <property type="match status" value="1"/>
</dbReference>
<organism evidence="7">
    <name type="scientific">Dechloromonas aromatica (strain RCB)</name>
    <dbReference type="NCBI Taxonomy" id="159087"/>
    <lineage>
        <taxon>Bacteria</taxon>
        <taxon>Pseudomonadati</taxon>
        <taxon>Pseudomonadota</taxon>
        <taxon>Betaproteobacteria</taxon>
        <taxon>Rhodocyclales</taxon>
        <taxon>Azonexaceae</taxon>
        <taxon>Dechloromonas</taxon>
    </lineage>
</organism>
<protein>
    <submittedName>
        <fullName evidence="7">Mg2+ transporter protein, CorA-like protein</fullName>
    </submittedName>
</protein>
<dbReference type="GO" id="GO:0015087">
    <property type="term" value="F:cobalt ion transmembrane transporter activity"/>
    <property type="evidence" value="ECO:0007669"/>
    <property type="project" value="TreeGrafter"/>
</dbReference>
<dbReference type="GO" id="GO:0015099">
    <property type="term" value="F:nickel cation transmembrane transporter activity"/>
    <property type="evidence" value="ECO:0007669"/>
    <property type="project" value="TreeGrafter"/>
</dbReference>
<dbReference type="GO" id="GO:0015095">
    <property type="term" value="F:magnesium ion transmembrane transporter activity"/>
    <property type="evidence" value="ECO:0007669"/>
    <property type="project" value="TreeGrafter"/>
</dbReference>
<sequence length="461" mass="51937">MPDDTQTEADVLKEHLADVQELLSKHKLVEDMVRRQEMPRHELVEGLVHKQHTNELRALFARLPVVSVALILSALPEDDRLIAWKEIEEGRQDDILALLSDEVQEVLVGDGHRPSKKVMVNAFELHDGRLRQIVVERQTDFAEISPIWIDLVAPTPRVREWVGQHFGLDLPDPKNLTDLEASARFYIEDNGELHLHSDFLLDMANESRNVAVAFILHDEILFSVRSEELPVFRLQRHRARTRPGYVTDAKDVLLDLYAADAEYSADALEDVYASLEAVAKHVLSTHLTDEVAGVILADVAKQEDLNGRIRRNVLDTRRAVAFLMRGKFLAPAQQEDARQIQRDIESLDGHTSFLFGKINFLMDAVVGFININQNQRVSKLTKLSIIFMPINIVAGIGGMSEFSMMTQGIPWPVAYGGFTLGMGVVGWLTYLALRQAERREAQSKLEEARAVMISSSSAKSD</sequence>
<evidence type="ECO:0000256" key="3">
    <source>
        <dbReference type="ARBA" id="ARBA00022692"/>
    </source>
</evidence>
<name>Q478U8_DECAR</name>
<feature type="transmembrane region" description="Helical" evidence="6">
    <location>
        <begin position="353"/>
        <end position="371"/>
    </location>
</feature>
<dbReference type="HOGENOM" id="CLU_007127_5_0_4"/>
<accession>Q478U8</accession>
<dbReference type="PANTHER" id="PTHR47685:SF1">
    <property type="entry name" value="MAGNESIUM TRANSPORT PROTEIN CORA"/>
    <property type="match status" value="1"/>
</dbReference>
<dbReference type="STRING" id="159087.Daro_3905"/>
<feature type="transmembrane region" description="Helical" evidence="6">
    <location>
        <begin position="383"/>
        <end position="400"/>
    </location>
</feature>
<comment type="similarity">
    <text evidence="2">Belongs to the CorA metal ion transporter (MIT) (TC 1.A.35) family.</text>
</comment>
<dbReference type="GO" id="GO:0016020">
    <property type="term" value="C:membrane"/>
    <property type="evidence" value="ECO:0007669"/>
    <property type="project" value="UniProtKB-SubCell"/>
</dbReference>
<dbReference type="PANTHER" id="PTHR47685">
    <property type="entry name" value="MAGNESIUM TRANSPORT PROTEIN CORA"/>
    <property type="match status" value="1"/>
</dbReference>
<comment type="subcellular location">
    <subcellularLocation>
        <location evidence="1">Membrane</location>
        <topology evidence="1">Multi-pass membrane protein</topology>
    </subcellularLocation>
</comment>
<reference evidence="7" key="1">
    <citation type="submission" date="2005-08" db="EMBL/GenBank/DDBJ databases">
        <title>Complete sequence of Dechloromonas aromatica RCB.</title>
        <authorList>
            <person name="Salinero K.K."/>
            <person name="Copeland A."/>
            <person name="Lucas S."/>
            <person name="Lapidus A."/>
            <person name="Barry K."/>
            <person name="Detter J.C."/>
            <person name="Glavina T."/>
            <person name="Hammon N."/>
            <person name="Israni S."/>
            <person name="Pitluck S."/>
            <person name="Di Bartolo G."/>
            <person name="Trong S."/>
            <person name="Schmutz J."/>
            <person name="Larimer F."/>
            <person name="Land M."/>
            <person name="Ivanova N."/>
            <person name="Richardson P."/>
        </authorList>
    </citation>
    <scope>NUCLEOTIDE SEQUENCE</scope>
    <source>
        <strain evidence="7">RCB</strain>
    </source>
</reference>
<dbReference type="AlphaFoldDB" id="Q478U8"/>
<keyword evidence="5 6" id="KW-0472">Membrane</keyword>
<keyword evidence="3 6" id="KW-0812">Transmembrane</keyword>
<proteinExistence type="inferred from homology"/>